<evidence type="ECO:0000313" key="2">
    <source>
        <dbReference type="Proteomes" id="UP000639772"/>
    </source>
</evidence>
<proteinExistence type="predicted"/>
<accession>A0A835PAG3</accession>
<name>A0A835PAG3_VANPL</name>
<protein>
    <recommendedName>
        <fullName evidence="3">Angiotensin-converting enzyme 2</fullName>
    </recommendedName>
</protein>
<dbReference type="Pfam" id="PF09713">
    <property type="entry name" value="A_thal_3526"/>
    <property type="match status" value="1"/>
</dbReference>
<dbReference type="InterPro" id="IPR006476">
    <property type="entry name" value="CHP01589_pln"/>
</dbReference>
<dbReference type="OrthoDB" id="509052at2759"/>
<organism evidence="1 2">
    <name type="scientific">Vanilla planifolia</name>
    <name type="common">Vanilla</name>
    <dbReference type="NCBI Taxonomy" id="51239"/>
    <lineage>
        <taxon>Eukaryota</taxon>
        <taxon>Viridiplantae</taxon>
        <taxon>Streptophyta</taxon>
        <taxon>Embryophyta</taxon>
        <taxon>Tracheophyta</taxon>
        <taxon>Spermatophyta</taxon>
        <taxon>Magnoliopsida</taxon>
        <taxon>Liliopsida</taxon>
        <taxon>Asparagales</taxon>
        <taxon>Orchidaceae</taxon>
        <taxon>Vanilloideae</taxon>
        <taxon>Vanilleae</taxon>
        <taxon>Vanilla</taxon>
    </lineage>
</organism>
<reference evidence="1 2" key="1">
    <citation type="journal article" date="2020" name="Nat. Food">
        <title>A phased Vanilla planifolia genome enables genetic improvement of flavour and production.</title>
        <authorList>
            <person name="Hasing T."/>
            <person name="Tang H."/>
            <person name="Brym M."/>
            <person name="Khazi F."/>
            <person name="Huang T."/>
            <person name="Chambers A.H."/>
        </authorList>
    </citation>
    <scope>NUCLEOTIDE SEQUENCE [LARGE SCALE GENOMIC DNA]</scope>
    <source>
        <tissue evidence="1">Leaf</tissue>
    </source>
</reference>
<dbReference type="PANTHER" id="PTHR31871">
    <property type="entry name" value="OS02G0137100 PROTEIN"/>
    <property type="match status" value="1"/>
</dbReference>
<dbReference type="AlphaFoldDB" id="A0A835PAG3"/>
<dbReference type="Proteomes" id="UP000639772">
    <property type="component" value="Unassembled WGS sequence"/>
</dbReference>
<evidence type="ECO:0008006" key="3">
    <source>
        <dbReference type="Google" id="ProtNLM"/>
    </source>
</evidence>
<dbReference type="PANTHER" id="PTHR31871:SF61">
    <property type="entry name" value="OS06G0705300 PROTEIN"/>
    <property type="match status" value="1"/>
</dbReference>
<gene>
    <name evidence="1" type="ORF">HPP92_028079</name>
</gene>
<dbReference type="NCBIfam" id="TIGR01589">
    <property type="entry name" value="A_thal_3526"/>
    <property type="match status" value="1"/>
</dbReference>
<dbReference type="EMBL" id="JADCNM010000388">
    <property type="protein sequence ID" value="KAG0447933.1"/>
    <property type="molecule type" value="Genomic_DNA"/>
</dbReference>
<evidence type="ECO:0000313" key="1">
    <source>
        <dbReference type="EMBL" id="KAG0447933.1"/>
    </source>
</evidence>
<sequence length="100" mass="11450">MAESSASYIRMVQHLIEKCLIHKMNKDECVEALNKHANIKPIVTSTVWAELEKENREFFRLLREGKGERASEMEAVQRMKNIIAMCTAKGPDDDKGDRSV</sequence>
<comment type="caution">
    <text evidence="1">The sequence shown here is derived from an EMBL/GenBank/DDBJ whole genome shotgun (WGS) entry which is preliminary data.</text>
</comment>